<protein>
    <submittedName>
        <fullName evidence="1">Uncharacterized protein</fullName>
    </submittedName>
</protein>
<name>A0A6H1WUC7_9BACT</name>
<dbReference type="EMBL" id="CP042909">
    <property type="protein sequence ID" value="QJA06754.1"/>
    <property type="molecule type" value="Genomic_DNA"/>
</dbReference>
<reference evidence="1 2" key="1">
    <citation type="submission" date="2019-08" db="EMBL/GenBank/DDBJ databases">
        <title>Complete genome sequence of Thermosulfurimonas marina SU872T, an anaerobic thermophilic chemolithoautotrophic bacterium isolated from a shallow marine hydrothermal vent.</title>
        <authorList>
            <person name="Allioux M."/>
            <person name="Jebbar M."/>
            <person name="Slobodkina G."/>
            <person name="Slobodkin A."/>
            <person name="Moalic Y."/>
            <person name="Frolova A."/>
            <person name="Shao Z."/>
            <person name="Alain K."/>
        </authorList>
    </citation>
    <scope>NUCLEOTIDE SEQUENCE [LARGE SCALE GENOMIC DNA]</scope>
    <source>
        <strain evidence="1 2">SU872</strain>
    </source>
</reference>
<dbReference type="Proteomes" id="UP000501253">
    <property type="component" value="Chromosome"/>
</dbReference>
<evidence type="ECO:0000313" key="1">
    <source>
        <dbReference type="EMBL" id="QJA06754.1"/>
    </source>
</evidence>
<sequence length="603" mass="69953">MLEQTLRGARVRIFPVLHGRLEFAQAVRAELRAFRPEAVALELPTFFEGPLRRALKRLPLLSVIAFRDPEGTEVYFVVEPAEALVEAGRTALEEGWEIFPVDATAPDYPENTEPLPDAYLVSRLGYGRYVEEALQVDFPATEADHRRELFMARRIQTLAGRFRRVAVVCGLAHARRLAELLSREDLPEPLLRAKAEGLALFHLSAESSREVLSEPAFFQGCYEEARREDRLPLDRLDLQERLIEEAERALEREFRERLSPQARRVLRQFARNQALLSGRLTPDFYQLVVAARGAGGDDFAWHLWEVGTRYPYQTETPEIVPLDLRLEDLQRPHRRVRFLKRMRPLHLRRRLRPLKRRPEKRPGEFKKAWRGEIICSFPPEDLVIENFGREAMRRALRVVSEELRRVEPFTASLKDGPDLRETIRRWHEGRLYVVDAPVAPGRAGSVVVIFEEDEGPEEKYPWKLTWHGEHEEESDMAFYATPPGEVVIGPGISRCVYGGFMLTYPPMRVYDIWTDPFFEFARTKAERLLVAAIDYSLERFVVYVARRPPSALAKRFAARQGKRVIYLPLGSFSALYLRRLRTFHVLEGYHVRTYAHEYIGDRS</sequence>
<accession>A0A6H1WUC7</accession>
<dbReference type="AlphaFoldDB" id="A0A6H1WUC7"/>
<proteinExistence type="predicted"/>
<keyword evidence="2" id="KW-1185">Reference proteome</keyword>
<dbReference type="RefSeq" id="WP_168720106.1">
    <property type="nucleotide sequence ID" value="NZ_CP042909.1"/>
</dbReference>
<gene>
    <name evidence="1" type="ORF">FVE67_08110</name>
</gene>
<dbReference type="KEGG" id="tmai:FVE67_08110"/>
<organism evidence="1 2">
    <name type="scientific">Thermosulfurimonas marina</name>
    <dbReference type="NCBI Taxonomy" id="2047767"/>
    <lineage>
        <taxon>Bacteria</taxon>
        <taxon>Pseudomonadati</taxon>
        <taxon>Thermodesulfobacteriota</taxon>
        <taxon>Thermodesulfobacteria</taxon>
        <taxon>Thermodesulfobacteriales</taxon>
        <taxon>Thermodesulfobacteriaceae</taxon>
        <taxon>Thermosulfurimonas</taxon>
    </lineage>
</organism>
<evidence type="ECO:0000313" key="2">
    <source>
        <dbReference type="Proteomes" id="UP000501253"/>
    </source>
</evidence>